<evidence type="ECO:0000259" key="6">
    <source>
        <dbReference type="PROSITE" id="PS51379"/>
    </source>
</evidence>
<proteinExistence type="predicted"/>
<keyword evidence="2" id="KW-0479">Metal-binding</keyword>
<dbReference type="Gene3D" id="3.30.70.20">
    <property type="match status" value="1"/>
</dbReference>
<name>A0ABS1PG29_9ACTN</name>
<dbReference type="PROSITE" id="PS00198">
    <property type="entry name" value="4FE4S_FER_1"/>
    <property type="match status" value="2"/>
</dbReference>
<reference evidence="7 8" key="1">
    <citation type="submission" date="2021-01" db="EMBL/GenBank/DDBJ databases">
        <title>WGS of actinomycetes isolated from Thailand.</title>
        <authorList>
            <person name="Thawai C."/>
        </authorList>
    </citation>
    <scope>NUCLEOTIDE SEQUENCE [LARGE SCALE GENOMIC DNA]</scope>
    <source>
        <strain evidence="7 8">CA3R110</strain>
    </source>
</reference>
<sequence length="138" mass="14892">MDPPGAPDHRTTGGCLMIELVSAERCIACDKCVKVCPTNVFDRGPDGVPLLSRQEDCQTCFQCEANCPVDALFVAPVTHPLPDDRTVRDERHLDRTGLLGSYRRHIGWGRGRTPGSLRAVGPRLPAPGGRPPAPPITS</sequence>
<feature type="compositionally biased region" description="Pro residues" evidence="5">
    <location>
        <begin position="124"/>
        <end position="138"/>
    </location>
</feature>
<dbReference type="PROSITE" id="PS51379">
    <property type="entry name" value="4FE4S_FER_2"/>
    <property type="match status" value="2"/>
</dbReference>
<evidence type="ECO:0000256" key="1">
    <source>
        <dbReference type="ARBA" id="ARBA00022485"/>
    </source>
</evidence>
<feature type="domain" description="4Fe-4S ferredoxin-type" evidence="6">
    <location>
        <begin position="47"/>
        <end position="77"/>
    </location>
</feature>
<accession>A0ABS1PG29</accession>
<dbReference type="PANTHER" id="PTHR43687">
    <property type="entry name" value="ADENYLYLSULFATE REDUCTASE, BETA SUBUNIT"/>
    <property type="match status" value="1"/>
</dbReference>
<dbReference type="PANTHER" id="PTHR43687:SF5">
    <property type="entry name" value="4FE-4S FERREDOXIN-TYPE DOMAIN-CONTAINING PROTEIN"/>
    <property type="match status" value="1"/>
</dbReference>
<protein>
    <submittedName>
        <fullName evidence="7">Ferredoxin family protein</fullName>
    </submittedName>
</protein>
<feature type="domain" description="4Fe-4S ferredoxin-type" evidence="6">
    <location>
        <begin position="17"/>
        <end position="46"/>
    </location>
</feature>
<dbReference type="SUPFAM" id="SSF54862">
    <property type="entry name" value="4Fe-4S ferredoxins"/>
    <property type="match status" value="1"/>
</dbReference>
<dbReference type="InterPro" id="IPR017900">
    <property type="entry name" value="4Fe4S_Fe_S_CS"/>
</dbReference>
<comment type="caution">
    <text evidence="7">The sequence shown here is derived from an EMBL/GenBank/DDBJ whole genome shotgun (WGS) entry which is preliminary data.</text>
</comment>
<gene>
    <name evidence="7" type="ORF">JK364_02735</name>
</gene>
<keyword evidence="1" id="KW-0004">4Fe-4S</keyword>
<dbReference type="InterPro" id="IPR050572">
    <property type="entry name" value="Fe-S_Ferredoxin"/>
</dbReference>
<evidence type="ECO:0000313" key="7">
    <source>
        <dbReference type="EMBL" id="MBL1111333.1"/>
    </source>
</evidence>
<keyword evidence="4" id="KW-0411">Iron-sulfur</keyword>
<evidence type="ECO:0000256" key="3">
    <source>
        <dbReference type="ARBA" id="ARBA00023004"/>
    </source>
</evidence>
<dbReference type="Pfam" id="PF12838">
    <property type="entry name" value="Fer4_7"/>
    <property type="match status" value="1"/>
</dbReference>
<keyword evidence="3" id="KW-0408">Iron</keyword>
<evidence type="ECO:0000256" key="2">
    <source>
        <dbReference type="ARBA" id="ARBA00022723"/>
    </source>
</evidence>
<keyword evidence="8" id="KW-1185">Reference proteome</keyword>
<feature type="region of interest" description="Disordered" evidence="5">
    <location>
        <begin position="113"/>
        <end position="138"/>
    </location>
</feature>
<evidence type="ECO:0000256" key="5">
    <source>
        <dbReference type="SAM" id="MobiDB-lite"/>
    </source>
</evidence>
<dbReference type="EMBL" id="JAERRG010000001">
    <property type="protein sequence ID" value="MBL1111333.1"/>
    <property type="molecule type" value="Genomic_DNA"/>
</dbReference>
<dbReference type="Proteomes" id="UP000621510">
    <property type="component" value="Unassembled WGS sequence"/>
</dbReference>
<evidence type="ECO:0000313" key="8">
    <source>
        <dbReference type="Proteomes" id="UP000621510"/>
    </source>
</evidence>
<evidence type="ECO:0000256" key="4">
    <source>
        <dbReference type="ARBA" id="ARBA00023014"/>
    </source>
</evidence>
<dbReference type="InterPro" id="IPR017896">
    <property type="entry name" value="4Fe4S_Fe-S-bd"/>
</dbReference>
<organism evidence="7 8">
    <name type="scientific">Streptomyces endocoffeicus</name>
    <dbReference type="NCBI Taxonomy" id="2898945"/>
    <lineage>
        <taxon>Bacteria</taxon>
        <taxon>Bacillati</taxon>
        <taxon>Actinomycetota</taxon>
        <taxon>Actinomycetes</taxon>
        <taxon>Kitasatosporales</taxon>
        <taxon>Streptomycetaceae</taxon>
        <taxon>Streptomyces</taxon>
    </lineage>
</organism>